<dbReference type="EMBL" id="QANS01000001">
    <property type="protein sequence ID" value="PTU32891.1"/>
    <property type="molecule type" value="Genomic_DNA"/>
</dbReference>
<comment type="caution">
    <text evidence="1">The sequence shown here is derived from an EMBL/GenBank/DDBJ whole genome shotgun (WGS) entry which is preliminary data.</text>
</comment>
<sequence>MQIFKPLWHEGLILTPQHFQQQEQWLHFNQHQFASLAIAEPWGVIDVQLEEELLVANRLTLTRLKLRFSDGTLINTAATDVLPRSRDLLRDVPADVQSVRIFAALPLMNANGSNCRFDEQAISHPRRYIREFIEVSDLHGTGAEEMSVERHAVHLLFDFEPHAENIVCVVARLVRGTRGQFEVDRTFVPPCLSLAAHPRHTERITRLSEILLAKSTVLSARRSERIDQIAEFGVSDVSLFWLLHCINTHWPRLLFFNTHINQPPERLYELMAGLAGALMTFSTRIALTAIPPYEHAKQEEVFATLEGLIRELLDAIIPSRVIPIGLTRKSPTTWTGQFNDERLLAGADYYLSVNAAMPSFQLIDHIPKLCKIGAPDDIDHIVNSALAGIPLKPVQRVPAAIPVRLENQYFALDASNPAHARMLAARACQLYLPTAIPDASLELYAVLTS</sequence>
<dbReference type="NCBIfam" id="TIGR03353">
    <property type="entry name" value="VI_chp_4"/>
    <property type="match status" value="1"/>
</dbReference>
<evidence type="ECO:0000313" key="2">
    <source>
        <dbReference type="Proteomes" id="UP000244248"/>
    </source>
</evidence>
<protein>
    <submittedName>
        <fullName evidence="1">Type VI secretion system baseplate subunit TssK</fullName>
    </submittedName>
</protein>
<dbReference type="Pfam" id="PF05936">
    <property type="entry name" value="T6SS_VasE"/>
    <property type="match status" value="1"/>
</dbReference>
<evidence type="ECO:0000313" key="1">
    <source>
        <dbReference type="EMBL" id="PTU32891.1"/>
    </source>
</evidence>
<dbReference type="OrthoDB" id="9775333at2"/>
<dbReference type="RefSeq" id="WP_107938600.1">
    <property type="nucleotide sequence ID" value="NZ_QANS01000001.1"/>
</dbReference>
<dbReference type="PANTHER" id="PTHR35566">
    <property type="entry name" value="BLR3599 PROTEIN"/>
    <property type="match status" value="1"/>
</dbReference>
<reference evidence="1 2" key="1">
    <citation type="submission" date="2018-04" db="EMBL/GenBank/DDBJ databases">
        <title>Novel species isolated from glacier.</title>
        <authorList>
            <person name="Liu Q."/>
            <person name="Xin Y.-H."/>
        </authorList>
    </citation>
    <scope>NUCLEOTIDE SEQUENCE [LARGE SCALE GENOMIC DNA]</scope>
    <source>
        <strain evidence="1 2">GT1R17</strain>
    </source>
</reference>
<keyword evidence="2" id="KW-1185">Reference proteome</keyword>
<gene>
    <name evidence="1" type="primary">tssK</name>
    <name evidence="1" type="ORF">CJD38_01905</name>
</gene>
<dbReference type="AlphaFoldDB" id="A0A2T5MJY9"/>
<dbReference type="PANTHER" id="PTHR35566:SF1">
    <property type="entry name" value="TYPE VI SECRETION SYSTEM BASEPLATE COMPONENT TSSK1"/>
    <property type="match status" value="1"/>
</dbReference>
<name>A0A2T5MJY9_9GAMM</name>
<dbReference type="Proteomes" id="UP000244248">
    <property type="component" value="Unassembled WGS sequence"/>
</dbReference>
<organism evidence="1 2">
    <name type="scientific">Stenotrophobium rhamnosiphilum</name>
    <dbReference type="NCBI Taxonomy" id="2029166"/>
    <lineage>
        <taxon>Bacteria</taxon>
        <taxon>Pseudomonadati</taxon>
        <taxon>Pseudomonadota</taxon>
        <taxon>Gammaproteobacteria</taxon>
        <taxon>Nevskiales</taxon>
        <taxon>Nevskiaceae</taxon>
        <taxon>Stenotrophobium</taxon>
    </lineage>
</organism>
<dbReference type="InterPro" id="IPR010263">
    <property type="entry name" value="T6SS_TssK"/>
</dbReference>
<accession>A0A2T5MJY9</accession>
<proteinExistence type="predicted"/>